<gene>
    <name evidence="3" type="ORF">I316_03135</name>
</gene>
<dbReference type="SUPFAM" id="SSF51197">
    <property type="entry name" value="Clavaminate synthase-like"/>
    <property type="match status" value="1"/>
</dbReference>
<reference evidence="3 4" key="1">
    <citation type="submission" date="2013-07" db="EMBL/GenBank/DDBJ databases">
        <title>The Genome Sequence of Cryptococcus heveanensis BCC8398.</title>
        <authorList>
            <consortium name="The Broad Institute Genome Sequencing Platform"/>
            <person name="Cuomo C."/>
            <person name="Litvintseva A."/>
            <person name="Chen Y."/>
            <person name="Heitman J."/>
            <person name="Sun S."/>
            <person name="Springer D."/>
            <person name="Dromer F."/>
            <person name="Young S.K."/>
            <person name="Zeng Q."/>
            <person name="Gargeya S."/>
            <person name="Fitzgerald M."/>
            <person name="Abouelleil A."/>
            <person name="Alvarado L."/>
            <person name="Berlin A.M."/>
            <person name="Chapman S.B."/>
            <person name="Dewar J."/>
            <person name="Goldberg J."/>
            <person name="Griggs A."/>
            <person name="Gujja S."/>
            <person name="Hansen M."/>
            <person name="Howarth C."/>
            <person name="Imamovic A."/>
            <person name="Larimer J."/>
            <person name="McCowan C."/>
            <person name="Murphy C."/>
            <person name="Pearson M."/>
            <person name="Priest M."/>
            <person name="Roberts A."/>
            <person name="Saif S."/>
            <person name="Shea T."/>
            <person name="Sykes S."/>
            <person name="Wortman J."/>
            <person name="Nusbaum C."/>
            <person name="Birren B."/>
        </authorList>
    </citation>
    <scope>NUCLEOTIDE SEQUENCE [LARGE SCALE GENOMIC DNA]</scope>
    <source>
        <strain evidence="3 4">BCC8398</strain>
    </source>
</reference>
<protein>
    <recommendedName>
        <fullName evidence="2">JmjC domain-containing protein</fullName>
    </recommendedName>
</protein>
<dbReference type="PANTHER" id="PTHR12461:SF94">
    <property type="entry name" value="JMJC DOMAIN-CONTAINING PROTEIN"/>
    <property type="match status" value="1"/>
</dbReference>
<accession>A0A1B9GW06</accession>
<dbReference type="EMBL" id="KI669500">
    <property type="protein sequence ID" value="OCF35095.1"/>
    <property type="molecule type" value="Genomic_DNA"/>
</dbReference>
<reference evidence="4" key="2">
    <citation type="submission" date="2013-12" db="EMBL/GenBank/DDBJ databases">
        <title>Evolution of pathogenesis and genome organization in the Tremellales.</title>
        <authorList>
            <person name="Cuomo C."/>
            <person name="Litvintseva A."/>
            <person name="Heitman J."/>
            <person name="Chen Y."/>
            <person name="Sun S."/>
            <person name="Springer D."/>
            <person name="Dromer F."/>
            <person name="Young S."/>
            <person name="Zeng Q."/>
            <person name="Chapman S."/>
            <person name="Gujja S."/>
            <person name="Saif S."/>
            <person name="Birren B."/>
        </authorList>
    </citation>
    <scope>NUCLEOTIDE SEQUENCE [LARGE SCALE GENOMIC DNA]</scope>
    <source>
        <strain evidence="4">BCC8398</strain>
    </source>
</reference>
<dbReference type="InterPro" id="IPR003347">
    <property type="entry name" value="JmjC_dom"/>
</dbReference>
<dbReference type="STRING" id="1296120.A0A1B9GW06"/>
<dbReference type="InterPro" id="IPR041667">
    <property type="entry name" value="Cupin_8"/>
</dbReference>
<feature type="compositionally biased region" description="Low complexity" evidence="1">
    <location>
        <begin position="431"/>
        <end position="441"/>
    </location>
</feature>
<organism evidence="3 4">
    <name type="scientific">Kwoniella heveanensis BCC8398</name>
    <dbReference type="NCBI Taxonomy" id="1296120"/>
    <lineage>
        <taxon>Eukaryota</taxon>
        <taxon>Fungi</taxon>
        <taxon>Dikarya</taxon>
        <taxon>Basidiomycota</taxon>
        <taxon>Agaricomycotina</taxon>
        <taxon>Tremellomycetes</taxon>
        <taxon>Tremellales</taxon>
        <taxon>Cryptococcaceae</taxon>
        <taxon>Kwoniella</taxon>
    </lineage>
</organism>
<feature type="compositionally biased region" description="Basic and acidic residues" evidence="1">
    <location>
        <begin position="303"/>
        <end position="324"/>
    </location>
</feature>
<name>A0A1B9GW06_9TREE</name>
<feature type="compositionally biased region" description="Basic and acidic residues" evidence="1">
    <location>
        <begin position="120"/>
        <end position="131"/>
    </location>
</feature>
<dbReference type="OrthoDB" id="47172at2759"/>
<dbReference type="PROSITE" id="PS51184">
    <property type="entry name" value="JMJC"/>
    <property type="match status" value="1"/>
</dbReference>
<feature type="region of interest" description="Disordered" evidence="1">
    <location>
        <begin position="431"/>
        <end position="460"/>
    </location>
</feature>
<dbReference type="PANTHER" id="PTHR12461">
    <property type="entry name" value="HYPOXIA-INDUCIBLE FACTOR 1 ALPHA INHIBITOR-RELATED"/>
    <property type="match status" value="1"/>
</dbReference>
<keyword evidence="4" id="KW-1185">Reference proteome</keyword>
<sequence>MVPRHWLRLYTDSALLLSIAKVITSTPTSSLRLIFKSSPLQSERQQQGNSEKLDRMLELVLGEIRRLDMAIIVAGAIGRGRKEWILDTIKQLQALTCTNGQQNGDTLEEQSNDEPESDDSDRPTKRPRLELQRPGLSSASSPSAELRWARNPIPVLSSPPTIDEYLHHHSRKPFILRGYLSTDSDQDHDNDGLSDSGAEPTIGPRPPTWPAMERWRSARYLKQIAGVGRVVPVEVGGAYVDETWTQKIILFEEFLQVSGFSDAVQLSGNNNSGDMTSNADNNDCRNLEHQEHKWKGRSGSASDRTKSDLGHLKPDPPHRNDPRPDVPTQPLYLAQYALFDQFPELAKDISYPDYVWSEPPIPVDHPTYRPPETDDGVIVNVWVGSGAGRIVSPAHTDPYYNCYAQVVGQKRVWLAPPKCGPYMHAYGTKVNGNKGSSSSNSHTQPQIQGTGIGSDPESDPNTLAEQYMTNTSKVPIFRSKLFTGRGESVTTEIETETNMEAGTELRSSYPDFFEHVWPEGMEGVLEPGDLLVMPPGWWHAMTGEGHGPGWSVSMWY</sequence>
<feature type="region of interest" description="Disordered" evidence="1">
    <location>
        <begin position="181"/>
        <end position="210"/>
    </location>
</feature>
<proteinExistence type="predicted"/>
<dbReference type="Proteomes" id="UP000092666">
    <property type="component" value="Unassembled WGS sequence"/>
</dbReference>
<evidence type="ECO:0000256" key="1">
    <source>
        <dbReference type="SAM" id="MobiDB-lite"/>
    </source>
</evidence>
<dbReference type="AlphaFoldDB" id="A0A1B9GW06"/>
<feature type="compositionally biased region" description="Acidic residues" evidence="1">
    <location>
        <begin position="106"/>
        <end position="119"/>
    </location>
</feature>
<evidence type="ECO:0000313" key="4">
    <source>
        <dbReference type="Proteomes" id="UP000092666"/>
    </source>
</evidence>
<dbReference type="Pfam" id="PF13621">
    <property type="entry name" value="Cupin_8"/>
    <property type="match status" value="1"/>
</dbReference>
<dbReference type="Gene3D" id="2.60.120.650">
    <property type="entry name" value="Cupin"/>
    <property type="match status" value="1"/>
</dbReference>
<feature type="region of interest" description="Disordered" evidence="1">
    <location>
        <begin position="100"/>
        <end position="144"/>
    </location>
</feature>
<feature type="domain" description="JmjC" evidence="2">
    <location>
        <begin position="331"/>
        <end position="556"/>
    </location>
</feature>
<evidence type="ECO:0000313" key="3">
    <source>
        <dbReference type="EMBL" id="OCF35095.1"/>
    </source>
</evidence>
<feature type="region of interest" description="Disordered" evidence="1">
    <location>
        <begin position="290"/>
        <end position="327"/>
    </location>
</feature>
<evidence type="ECO:0000259" key="2">
    <source>
        <dbReference type="PROSITE" id="PS51184"/>
    </source>
</evidence>